<evidence type="ECO:0000313" key="8">
    <source>
        <dbReference type="EMBL" id="MBB5206563.1"/>
    </source>
</evidence>
<gene>
    <name evidence="8" type="ORF">HNQ52_000079</name>
</gene>
<accession>A0A7W8D229</accession>
<comment type="caution">
    <text evidence="8">The sequence shown here is derived from an EMBL/GenBank/DDBJ whole genome shotgun (WGS) entry which is preliminary data.</text>
</comment>
<evidence type="ECO:0000256" key="1">
    <source>
        <dbReference type="ARBA" id="ARBA00004651"/>
    </source>
</evidence>
<reference evidence="8 9" key="1">
    <citation type="submission" date="2020-08" db="EMBL/GenBank/DDBJ databases">
        <title>Genomic Encyclopedia of Type Strains, Phase IV (KMG-IV): sequencing the most valuable type-strain genomes for metagenomic binning, comparative biology and taxonomic classification.</title>
        <authorList>
            <person name="Goeker M."/>
        </authorList>
    </citation>
    <scope>NUCLEOTIDE SEQUENCE [LARGE SCALE GENOMIC DNA]</scope>
    <source>
        <strain evidence="8 9">DSM 24163</strain>
    </source>
</reference>
<evidence type="ECO:0000256" key="7">
    <source>
        <dbReference type="SAM" id="Phobius"/>
    </source>
</evidence>
<evidence type="ECO:0000256" key="6">
    <source>
        <dbReference type="ARBA" id="ARBA00023136"/>
    </source>
</evidence>
<comment type="similarity">
    <text evidence="2">Belongs to the DoxX family.</text>
</comment>
<dbReference type="AlphaFoldDB" id="A0A7W8D229"/>
<keyword evidence="3" id="KW-1003">Cell membrane</keyword>
<evidence type="ECO:0000256" key="5">
    <source>
        <dbReference type="ARBA" id="ARBA00022989"/>
    </source>
</evidence>
<feature type="transmembrane region" description="Helical" evidence="7">
    <location>
        <begin position="27"/>
        <end position="45"/>
    </location>
</feature>
<dbReference type="PANTHER" id="PTHR33452">
    <property type="entry name" value="OXIDOREDUCTASE CATD-RELATED"/>
    <property type="match status" value="1"/>
</dbReference>
<dbReference type="Proteomes" id="UP000521199">
    <property type="component" value="Unassembled WGS sequence"/>
</dbReference>
<dbReference type="InterPro" id="IPR051907">
    <property type="entry name" value="DoxX-like_oxidoreductase"/>
</dbReference>
<name>A0A7W8D229_9GAMM</name>
<feature type="transmembrane region" description="Helical" evidence="7">
    <location>
        <begin position="117"/>
        <end position="133"/>
    </location>
</feature>
<proteinExistence type="inferred from homology"/>
<dbReference type="InterPro" id="IPR032808">
    <property type="entry name" value="DoxX"/>
</dbReference>
<comment type="subcellular location">
    <subcellularLocation>
        <location evidence="1">Cell membrane</location>
        <topology evidence="1">Multi-pass membrane protein</topology>
    </subcellularLocation>
</comment>
<protein>
    <submittedName>
        <fullName evidence="8">Putative oxidoreductase</fullName>
    </submittedName>
</protein>
<dbReference type="RefSeq" id="WP_183958661.1">
    <property type="nucleotide sequence ID" value="NZ_JACHHP010000001.1"/>
</dbReference>
<keyword evidence="5 7" id="KW-1133">Transmembrane helix</keyword>
<evidence type="ECO:0000256" key="2">
    <source>
        <dbReference type="ARBA" id="ARBA00006679"/>
    </source>
</evidence>
<keyword evidence="9" id="KW-1185">Reference proteome</keyword>
<sequence>MTVPTAASPAQRPPHPLLRLYRRIPDALVLLLARVSIAVTFWVSGQTKIEGLVLDPIRGNISLGVPRLSGNAVELFRHEYALPLLPPVFAAQMAAVAEHVLPLLLVLGLATRLSASALLAMTLVIQLFVYPLAWPTHMLWAALLLLLMAKGAGPLSLDGMLARRRAG</sequence>
<organism evidence="8 9">
    <name type="scientific">Chiayiivirga flava</name>
    <dbReference type="NCBI Taxonomy" id="659595"/>
    <lineage>
        <taxon>Bacteria</taxon>
        <taxon>Pseudomonadati</taxon>
        <taxon>Pseudomonadota</taxon>
        <taxon>Gammaproteobacteria</taxon>
        <taxon>Lysobacterales</taxon>
        <taxon>Lysobacteraceae</taxon>
        <taxon>Chiayiivirga</taxon>
    </lineage>
</organism>
<dbReference type="Pfam" id="PF07681">
    <property type="entry name" value="DoxX"/>
    <property type="match status" value="1"/>
</dbReference>
<keyword evidence="6 7" id="KW-0472">Membrane</keyword>
<dbReference type="PANTHER" id="PTHR33452:SF1">
    <property type="entry name" value="INNER MEMBRANE PROTEIN YPHA-RELATED"/>
    <property type="match status" value="1"/>
</dbReference>
<dbReference type="EMBL" id="JACHHP010000001">
    <property type="protein sequence ID" value="MBB5206563.1"/>
    <property type="molecule type" value="Genomic_DNA"/>
</dbReference>
<evidence type="ECO:0000256" key="3">
    <source>
        <dbReference type="ARBA" id="ARBA00022475"/>
    </source>
</evidence>
<feature type="transmembrane region" description="Helical" evidence="7">
    <location>
        <begin position="139"/>
        <end position="157"/>
    </location>
</feature>
<feature type="transmembrane region" description="Helical" evidence="7">
    <location>
        <begin position="89"/>
        <end position="110"/>
    </location>
</feature>
<evidence type="ECO:0000313" key="9">
    <source>
        <dbReference type="Proteomes" id="UP000521199"/>
    </source>
</evidence>
<dbReference type="GO" id="GO:0005886">
    <property type="term" value="C:plasma membrane"/>
    <property type="evidence" value="ECO:0007669"/>
    <property type="project" value="UniProtKB-SubCell"/>
</dbReference>
<evidence type="ECO:0000256" key="4">
    <source>
        <dbReference type="ARBA" id="ARBA00022692"/>
    </source>
</evidence>
<keyword evidence="4 7" id="KW-0812">Transmembrane</keyword>